<evidence type="ECO:0000313" key="4">
    <source>
        <dbReference type="Proteomes" id="UP000799437"/>
    </source>
</evidence>
<evidence type="ECO:0000256" key="1">
    <source>
        <dbReference type="SAM" id="MobiDB-lite"/>
    </source>
</evidence>
<keyword evidence="4" id="KW-1185">Reference proteome</keyword>
<dbReference type="SUPFAM" id="SSF52821">
    <property type="entry name" value="Rhodanese/Cell cycle control phosphatase"/>
    <property type="match status" value="1"/>
</dbReference>
<organism evidence="3 4">
    <name type="scientific">Pseudovirgaria hyperparasitica</name>
    <dbReference type="NCBI Taxonomy" id="470096"/>
    <lineage>
        <taxon>Eukaryota</taxon>
        <taxon>Fungi</taxon>
        <taxon>Dikarya</taxon>
        <taxon>Ascomycota</taxon>
        <taxon>Pezizomycotina</taxon>
        <taxon>Dothideomycetes</taxon>
        <taxon>Dothideomycetes incertae sedis</taxon>
        <taxon>Acrospermales</taxon>
        <taxon>Acrospermaceae</taxon>
        <taxon>Pseudovirgaria</taxon>
    </lineage>
</organism>
<dbReference type="EMBL" id="ML996575">
    <property type="protein sequence ID" value="KAF2756635.1"/>
    <property type="molecule type" value="Genomic_DNA"/>
</dbReference>
<dbReference type="AlphaFoldDB" id="A0A6A6W251"/>
<dbReference type="GeneID" id="54490965"/>
<evidence type="ECO:0000259" key="2">
    <source>
        <dbReference type="PROSITE" id="PS50206"/>
    </source>
</evidence>
<accession>A0A6A6W251</accession>
<gene>
    <name evidence="3" type="ORF">EJ05DRAFT_70936</name>
</gene>
<dbReference type="OrthoDB" id="8300214at2759"/>
<dbReference type="Proteomes" id="UP000799437">
    <property type="component" value="Unassembled WGS sequence"/>
</dbReference>
<dbReference type="InterPro" id="IPR036873">
    <property type="entry name" value="Rhodanese-like_dom_sf"/>
</dbReference>
<dbReference type="InterPro" id="IPR001763">
    <property type="entry name" value="Rhodanese-like_dom"/>
</dbReference>
<name>A0A6A6W251_9PEZI</name>
<feature type="compositionally biased region" description="Low complexity" evidence="1">
    <location>
        <begin position="33"/>
        <end position="46"/>
    </location>
</feature>
<proteinExistence type="predicted"/>
<sequence>MPTTTTTTSPSPWSQFPTVQHPAPFITAEQTLTTLQSSSTSSTNTTPSPPLPLLLIDVRRNDYLGGAIKGSLNLPAETFHANRAELYELCRRAGVAEVVFYCVQGVDEGV</sequence>
<protein>
    <recommendedName>
        <fullName evidence="2">Rhodanese domain-containing protein</fullName>
    </recommendedName>
</protein>
<evidence type="ECO:0000313" key="3">
    <source>
        <dbReference type="EMBL" id="KAF2756635.1"/>
    </source>
</evidence>
<dbReference type="RefSeq" id="XP_033599086.1">
    <property type="nucleotide sequence ID" value="XM_033749911.1"/>
</dbReference>
<dbReference type="PROSITE" id="PS50206">
    <property type="entry name" value="RHODANESE_3"/>
    <property type="match status" value="1"/>
</dbReference>
<dbReference type="Gene3D" id="3.40.250.10">
    <property type="entry name" value="Rhodanese-like domain"/>
    <property type="match status" value="1"/>
</dbReference>
<feature type="domain" description="Rhodanese" evidence="2">
    <location>
        <begin position="53"/>
        <end position="102"/>
    </location>
</feature>
<reference evidence="3" key="1">
    <citation type="journal article" date="2020" name="Stud. Mycol.">
        <title>101 Dothideomycetes genomes: a test case for predicting lifestyles and emergence of pathogens.</title>
        <authorList>
            <person name="Haridas S."/>
            <person name="Albert R."/>
            <person name="Binder M."/>
            <person name="Bloem J."/>
            <person name="Labutti K."/>
            <person name="Salamov A."/>
            <person name="Andreopoulos B."/>
            <person name="Baker S."/>
            <person name="Barry K."/>
            <person name="Bills G."/>
            <person name="Bluhm B."/>
            <person name="Cannon C."/>
            <person name="Castanera R."/>
            <person name="Culley D."/>
            <person name="Daum C."/>
            <person name="Ezra D."/>
            <person name="Gonzalez J."/>
            <person name="Henrissat B."/>
            <person name="Kuo A."/>
            <person name="Liang C."/>
            <person name="Lipzen A."/>
            <person name="Lutzoni F."/>
            <person name="Magnuson J."/>
            <person name="Mondo S."/>
            <person name="Nolan M."/>
            <person name="Ohm R."/>
            <person name="Pangilinan J."/>
            <person name="Park H.-J."/>
            <person name="Ramirez L."/>
            <person name="Alfaro M."/>
            <person name="Sun H."/>
            <person name="Tritt A."/>
            <person name="Yoshinaga Y."/>
            <person name="Zwiers L.-H."/>
            <person name="Turgeon B."/>
            <person name="Goodwin S."/>
            <person name="Spatafora J."/>
            <person name="Crous P."/>
            <person name="Grigoriev I."/>
        </authorList>
    </citation>
    <scope>NUCLEOTIDE SEQUENCE</scope>
    <source>
        <strain evidence="3">CBS 121739</strain>
    </source>
</reference>
<feature type="region of interest" description="Disordered" evidence="1">
    <location>
        <begin position="33"/>
        <end position="52"/>
    </location>
</feature>